<proteinExistence type="predicted"/>
<evidence type="ECO:0000256" key="1">
    <source>
        <dbReference type="SAM" id="Phobius"/>
    </source>
</evidence>
<name>A0A1V9G1N0_9BACT</name>
<reference evidence="2 3" key="1">
    <citation type="submission" date="2016-03" db="EMBL/GenBank/DDBJ databases">
        <title>Niastella vici sp. nov., isolated from farmland soil.</title>
        <authorList>
            <person name="Chen L."/>
            <person name="Wang D."/>
            <person name="Yang S."/>
            <person name="Wang G."/>
        </authorList>
    </citation>
    <scope>NUCLEOTIDE SEQUENCE [LARGE SCALE GENOMIC DNA]</scope>
    <source>
        <strain evidence="2 3">DJ57</strain>
    </source>
</reference>
<dbReference type="OrthoDB" id="672019at2"/>
<dbReference type="AlphaFoldDB" id="A0A1V9G1N0"/>
<accession>A0A1V9G1N0</accession>
<dbReference type="Proteomes" id="UP000192796">
    <property type="component" value="Unassembled WGS sequence"/>
</dbReference>
<gene>
    <name evidence="2" type="ORF">A3860_20620</name>
</gene>
<organism evidence="2 3">
    <name type="scientific">Niastella vici</name>
    <dbReference type="NCBI Taxonomy" id="1703345"/>
    <lineage>
        <taxon>Bacteria</taxon>
        <taxon>Pseudomonadati</taxon>
        <taxon>Bacteroidota</taxon>
        <taxon>Chitinophagia</taxon>
        <taxon>Chitinophagales</taxon>
        <taxon>Chitinophagaceae</taxon>
        <taxon>Niastella</taxon>
    </lineage>
</organism>
<feature type="transmembrane region" description="Helical" evidence="1">
    <location>
        <begin position="34"/>
        <end position="54"/>
    </location>
</feature>
<keyword evidence="3" id="KW-1185">Reference proteome</keyword>
<comment type="caution">
    <text evidence="2">The sequence shown here is derived from an EMBL/GenBank/DDBJ whole genome shotgun (WGS) entry which is preliminary data.</text>
</comment>
<protein>
    <recommendedName>
        <fullName evidence="4">DUF4199 domain-containing protein</fullName>
    </recommendedName>
</protein>
<evidence type="ECO:0000313" key="3">
    <source>
        <dbReference type="Proteomes" id="UP000192796"/>
    </source>
</evidence>
<evidence type="ECO:0008006" key="4">
    <source>
        <dbReference type="Google" id="ProtNLM"/>
    </source>
</evidence>
<sequence length="154" mass="16920">MTLKAFYWKYSLWAAILNTASIVVYLLSRRYENAWWLYIGNLLFCAVVLMGVFRGYHRVHDTASLRSSTMMGIKITIYGILLASLFCGIVLLINSMVTGLNDASNPPQSGRGDVLFTILSNTIGVNAVLGALAAVIGSTAVKKDQKTEQGKTMY</sequence>
<dbReference type="RefSeq" id="WP_081146992.1">
    <property type="nucleotide sequence ID" value="NZ_LVYD01000042.1"/>
</dbReference>
<keyword evidence="1" id="KW-0472">Membrane</keyword>
<feature type="transmembrane region" description="Helical" evidence="1">
    <location>
        <begin position="7"/>
        <end position="28"/>
    </location>
</feature>
<feature type="transmembrane region" description="Helical" evidence="1">
    <location>
        <begin position="75"/>
        <end position="94"/>
    </location>
</feature>
<evidence type="ECO:0000313" key="2">
    <source>
        <dbReference type="EMBL" id="OQP64376.1"/>
    </source>
</evidence>
<dbReference type="EMBL" id="LVYD01000042">
    <property type="protein sequence ID" value="OQP64376.1"/>
    <property type="molecule type" value="Genomic_DNA"/>
</dbReference>
<keyword evidence="1" id="KW-0812">Transmembrane</keyword>
<keyword evidence="1" id="KW-1133">Transmembrane helix</keyword>
<feature type="transmembrane region" description="Helical" evidence="1">
    <location>
        <begin position="114"/>
        <end position="136"/>
    </location>
</feature>